<protein>
    <submittedName>
        <fullName evidence="2">Uncharacterized protein</fullName>
    </submittedName>
</protein>
<dbReference type="EMBL" id="PDUG01000004">
    <property type="protein sequence ID" value="PIC37217.1"/>
    <property type="molecule type" value="Genomic_DNA"/>
</dbReference>
<dbReference type="AlphaFoldDB" id="A0A2G5UCF2"/>
<gene>
    <name evidence="2" type="primary">Cnig_chr_IV.g15920</name>
    <name evidence="2" type="ORF">B9Z55_015920</name>
</gene>
<feature type="region of interest" description="Disordered" evidence="1">
    <location>
        <begin position="26"/>
        <end position="49"/>
    </location>
</feature>
<evidence type="ECO:0000256" key="1">
    <source>
        <dbReference type="SAM" id="MobiDB-lite"/>
    </source>
</evidence>
<evidence type="ECO:0000313" key="2">
    <source>
        <dbReference type="EMBL" id="PIC37217.1"/>
    </source>
</evidence>
<sequence>MTRRVRSRKRLQAGWESAFLPKRIKLREEEETEEGNEESSIFENRENEEMMRNGEPTKWIVWDSQEDFEDTTIDEDESRDEINLENMENGICTPFEDVVSHVAAVFLQNNVSRNFGQDIFQCVKLLSRERDVKFSHVKKRMESWGNFSTRIYSFCAQCSSILSCSKTCVNNQCLRYGKSQANVASLKTVITYSIRQQVEEMFKNDVFDSSILTRSSRIPSINERLCDTPKYKERVRRSEQEHPNLLTLFLSLSTDGFRKRGCARGEIWPLFLAAHDVTKGSGTFREYRPQFVILAGIIQSNTKLRSPDFKSFFERMKLEMEETNEKPLRVKLEENWYSVRLEIFQSMLDMDVSLLFCYCHNDLYVVQASKKIRGLPNWLSYGCCSICDIQGKPTKTKHGQTICWYSEEAVRLYHDDYHPKKLIQTCLPPPWADGFDGLHLIFEGTSRDLLKDLLGNGSWTGFRIPKKVRLAWAKALDTAIIPTGRASYSLIDPVQLSTRTGTEVQQVVMNSKAFSNE</sequence>
<comment type="caution">
    <text evidence="2">The sequence shown here is derived from an EMBL/GenBank/DDBJ whole genome shotgun (WGS) entry which is preliminary data.</text>
</comment>
<name>A0A2G5UCF2_9PELO</name>
<accession>A0A2G5UCF2</accession>
<reference evidence="3" key="1">
    <citation type="submission" date="2017-10" db="EMBL/GenBank/DDBJ databases">
        <title>Rapid genome shrinkage in a self-fertile nematode reveals novel sperm competition proteins.</title>
        <authorList>
            <person name="Yin D."/>
            <person name="Schwarz E.M."/>
            <person name="Thomas C.G."/>
            <person name="Felde R.L."/>
            <person name="Korf I.F."/>
            <person name="Cutter A.D."/>
            <person name="Schartner C.M."/>
            <person name="Ralston E.J."/>
            <person name="Meyer B.J."/>
            <person name="Haag E.S."/>
        </authorList>
    </citation>
    <scope>NUCLEOTIDE SEQUENCE [LARGE SCALE GENOMIC DNA]</scope>
    <source>
        <strain evidence="3">JU1422</strain>
    </source>
</reference>
<dbReference type="Proteomes" id="UP000230233">
    <property type="component" value="Chromosome IV"/>
</dbReference>
<evidence type="ECO:0000313" key="3">
    <source>
        <dbReference type="Proteomes" id="UP000230233"/>
    </source>
</evidence>
<keyword evidence="3" id="KW-1185">Reference proteome</keyword>
<organism evidence="2 3">
    <name type="scientific">Caenorhabditis nigoni</name>
    <dbReference type="NCBI Taxonomy" id="1611254"/>
    <lineage>
        <taxon>Eukaryota</taxon>
        <taxon>Metazoa</taxon>
        <taxon>Ecdysozoa</taxon>
        <taxon>Nematoda</taxon>
        <taxon>Chromadorea</taxon>
        <taxon>Rhabditida</taxon>
        <taxon>Rhabditina</taxon>
        <taxon>Rhabditomorpha</taxon>
        <taxon>Rhabditoidea</taxon>
        <taxon>Rhabditidae</taxon>
        <taxon>Peloderinae</taxon>
        <taxon>Caenorhabditis</taxon>
    </lineage>
</organism>
<dbReference type="STRING" id="1611254.A0A2G5UCF2"/>
<dbReference type="OrthoDB" id="5869162at2759"/>
<dbReference type="PANTHER" id="PTHR47645:SF1">
    <property type="entry name" value="C2H2-TYPE DOMAIN-CONTAINING PROTEIN-RELATED"/>
    <property type="match status" value="1"/>
</dbReference>
<dbReference type="PANTHER" id="PTHR47645">
    <property type="entry name" value="PROTEIN CBG08267"/>
    <property type="match status" value="1"/>
</dbReference>
<proteinExistence type="predicted"/>